<evidence type="ECO:0000313" key="3">
    <source>
        <dbReference type="Proteomes" id="UP001066276"/>
    </source>
</evidence>
<keyword evidence="3" id="KW-1185">Reference proteome</keyword>
<sequence>MPRRSVQIVDCPADRGWDASRSLARTGLSAVFCCMGLTTGLEPPYRPRSWGGAEKRQEEEKNKGSKSKGGYLEPEVAVQHNNTTSCSPGEKGEGREPPGLKKSSGEMATGNKRQTLTLGKISEKQAMGTSREAKNNAPLMSPPEERKHSL</sequence>
<gene>
    <name evidence="2" type="ORF">NDU88_009652</name>
</gene>
<feature type="compositionally biased region" description="Basic and acidic residues" evidence="1">
    <location>
        <begin position="53"/>
        <end position="63"/>
    </location>
</feature>
<dbReference type="Proteomes" id="UP001066276">
    <property type="component" value="Chromosome 6"/>
</dbReference>
<protein>
    <submittedName>
        <fullName evidence="2">Uncharacterized protein</fullName>
    </submittedName>
</protein>
<reference evidence="2" key="1">
    <citation type="journal article" date="2022" name="bioRxiv">
        <title>Sequencing and chromosome-scale assembly of the giantPleurodeles waltlgenome.</title>
        <authorList>
            <person name="Brown T."/>
            <person name="Elewa A."/>
            <person name="Iarovenko S."/>
            <person name="Subramanian E."/>
            <person name="Araus A.J."/>
            <person name="Petzold A."/>
            <person name="Susuki M."/>
            <person name="Suzuki K.-i.T."/>
            <person name="Hayashi T."/>
            <person name="Toyoda A."/>
            <person name="Oliveira C."/>
            <person name="Osipova E."/>
            <person name="Leigh N.D."/>
            <person name="Simon A."/>
            <person name="Yun M.H."/>
        </authorList>
    </citation>
    <scope>NUCLEOTIDE SEQUENCE</scope>
    <source>
        <strain evidence="2">20211129_DDA</strain>
        <tissue evidence="2">Liver</tissue>
    </source>
</reference>
<name>A0AAV7QXX8_PLEWA</name>
<proteinExistence type="predicted"/>
<comment type="caution">
    <text evidence="2">The sequence shown here is derived from an EMBL/GenBank/DDBJ whole genome shotgun (WGS) entry which is preliminary data.</text>
</comment>
<dbReference type="AlphaFoldDB" id="A0AAV7QXX8"/>
<dbReference type="EMBL" id="JANPWB010000010">
    <property type="protein sequence ID" value="KAJ1143343.1"/>
    <property type="molecule type" value="Genomic_DNA"/>
</dbReference>
<feature type="compositionally biased region" description="Basic and acidic residues" evidence="1">
    <location>
        <begin position="90"/>
        <end position="99"/>
    </location>
</feature>
<organism evidence="2 3">
    <name type="scientific">Pleurodeles waltl</name>
    <name type="common">Iberian ribbed newt</name>
    <dbReference type="NCBI Taxonomy" id="8319"/>
    <lineage>
        <taxon>Eukaryota</taxon>
        <taxon>Metazoa</taxon>
        <taxon>Chordata</taxon>
        <taxon>Craniata</taxon>
        <taxon>Vertebrata</taxon>
        <taxon>Euteleostomi</taxon>
        <taxon>Amphibia</taxon>
        <taxon>Batrachia</taxon>
        <taxon>Caudata</taxon>
        <taxon>Salamandroidea</taxon>
        <taxon>Salamandridae</taxon>
        <taxon>Pleurodelinae</taxon>
        <taxon>Pleurodeles</taxon>
    </lineage>
</organism>
<feature type="region of interest" description="Disordered" evidence="1">
    <location>
        <begin position="38"/>
        <end position="150"/>
    </location>
</feature>
<accession>A0AAV7QXX8</accession>
<evidence type="ECO:0000313" key="2">
    <source>
        <dbReference type="EMBL" id="KAJ1143343.1"/>
    </source>
</evidence>
<evidence type="ECO:0000256" key="1">
    <source>
        <dbReference type="SAM" id="MobiDB-lite"/>
    </source>
</evidence>